<feature type="transmembrane region" description="Helical" evidence="1">
    <location>
        <begin position="246"/>
        <end position="267"/>
    </location>
</feature>
<reference evidence="2 3" key="1">
    <citation type="submission" date="2021-10" db="EMBL/GenBank/DDBJ databases">
        <title>Anaerobic single-cell dispensing facilitates the cultivation of human gut bacteria.</title>
        <authorList>
            <person name="Afrizal A."/>
        </authorList>
    </citation>
    <scope>NUCLEOTIDE SEQUENCE [LARGE SCALE GENOMIC DNA]</scope>
    <source>
        <strain evidence="2 3">CLA-AA-H224</strain>
    </source>
</reference>
<evidence type="ECO:0000313" key="2">
    <source>
        <dbReference type="EMBL" id="MCC2221759.1"/>
    </source>
</evidence>
<dbReference type="RefSeq" id="WP_308731819.1">
    <property type="nucleotide sequence ID" value="NZ_JAJEQN010000020.1"/>
</dbReference>
<dbReference type="NCBIfam" id="NF038403">
    <property type="entry name" value="perm_prefix_1"/>
    <property type="match status" value="1"/>
</dbReference>
<accession>A0AAE3E4D7</accession>
<sequence>MSGMGMNGANQTDNGHIEKMNAFLDRVTEEIVGLREKKMVREEMEDHIEDEAFELMDEGMNESAAYVEAVSRMGDANELAHELMLVHPYDSNNGFNKMLTVLWIGIFLIWLPDVNNMRPDAISWIGTYIMIFSLYRMRTISKSFRKAFYASYGLGLLMPITVLAQTQPYAILQTILRVGNMIASGIVLMMMANYLDAAVETELNKDDGSIAWVLKVYICAETLLILILNAIHGFPKESVNINVNGTWGFLIIIGVIALKICDILFIIKTWKIKRILQEESYAGIEPFSWKKIWGYLIPLVGMTLLPALVSIAISIWPVHGKYMMNLPEKEFSQLSNEEAKEQLLSILPEDEKTELESYDIFYFDRRGEGNWEISEENPKMWLLRGKRVVPDIARGQQERVATFTVWENPKVGFKAASGFWIAGRYDMGDDIKKTCHQSFFAYEKDGMLYEFEPSRVWEMSQKTIAEYALNHGADRVYCYQALTVCYLVDYNVQVGYEAAIQHSPIRIPYDDFVVKEDSRSGGYAITEMVTPNNQISLLDYGTVRTQSNSVWEKIGGIAHFAGEEGPERHNFYQYNSYGDWFEDLYQNGEWDTYDDDNWPDVSESSAQWQDYETGV</sequence>
<gene>
    <name evidence="2" type="ORF">LKD48_08955</name>
</gene>
<feature type="transmembrane region" description="Helical" evidence="1">
    <location>
        <begin position="170"/>
        <end position="191"/>
    </location>
</feature>
<organism evidence="2 3">
    <name type="scientific">Anthropogastromicrobium aceti</name>
    <dbReference type="NCBI Taxonomy" id="2981768"/>
    <lineage>
        <taxon>Bacteria</taxon>
        <taxon>Bacillati</taxon>
        <taxon>Bacillota</taxon>
        <taxon>Clostridia</taxon>
        <taxon>Lachnospirales</taxon>
        <taxon>Lachnospiraceae</taxon>
        <taxon>Anthropogastromicrobium</taxon>
    </lineage>
</organism>
<evidence type="ECO:0000313" key="3">
    <source>
        <dbReference type="Proteomes" id="UP001198200"/>
    </source>
</evidence>
<evidence type="ECO:0000256" key="1">
    <source>
        <dbReference type="SAM" id="Phobius"/>
    </source>
</evidence>
<keyword evidence="1" id="KW-0812">Transmembrane</keyword>
<feature type="transmembrane region" description="Helical" evidence="1">
    <location>
        <begin position="147"/>
        <end position="164"/>
    </location>
</feature>
<dbReference type="AlphaFoldDB" id="A0AAE3E4D7"/>
<dbReference type="Proteomes" id="UP001198200">
    <property type="component" value="Unassembled WGS sequence"/>
</dbReference>
<name>A0AAE3E4D7_9FIRM</name>
<dbReference type="InterPro" id="IPR047928">
    <property type="entry name" value="Perm_prefix_1"/>
</dbReference>
<feature type="transmembrane region" description="Helical" evidence="1">
    <location>
        <begin position="94"/>
        <end position="111"/>
    </location>
</feature>
<dbReference type="EMBL" id="JAJEQN010000020">
    <property type="protein sequence ID" value="MCC2221759.1"/>
    <property type="molecule type" value="Genomic_DNA"/>
</dbReference>
<comment type="caution">
    <text evidence="2">The sequence shown here is derived from an EMBL/GenBank/DDBJ whole genome shotgun (WGS) entry which is preliminary data.</text>
</comment>
<protein>
    <submittedName>
        <fullName evidence="2">Permease prefix domain 1-containing protein</fullName>
    </submittedName>
</protein>
<keyword evidence="1" id="KW-0472">Membrane</keyword>
<feature type="transmembrane region" description="Helical" evidence="1">
    <location>
        <begin position="117"/>
        <end position="135"/>
    </location>
</feature>
<keyword evidence="3" id="KW-1185">Reference proteome</keyword>
<feature type="transmembrane region" description="Helical" evidence="1">
    <location>
        <begin position="212"/>
        <end position="234"/>
    </location>
</feature>
<keyword evidence="1" id="KW-1133">Transmembrane helix</keyword>
<feature type="transmembrane region" description="Helical" evidence="1">
    <location>
        <begin position="292"/>
        <end position="316"/>
    </location>
</feature>
<proteinExistence type="predicted"/>